<reference evidence="2 3" key="1">
    <citation type="journal article" date="2015" name="Nature">
        <title>rRNA introns, odd ribosomes, and small enigmatic genomes across a large radiation of phyla.</title>
        <authorList>
            <person name="Brown C.T."/>
            <person name="Hug L.A."/>
            <person name="Thomas B.C."/>
            <person name="Sharon I."/>
            <person name="Castelle C.J."/>
            <person name="Singh A."/>
            <person name="Wilkins M.J."/>
            <person name="Williams K.H."/>
            <person name="Banfield J.F."/>
        </authorList>
    </citation>
    <scope>NUCLEOTIDE SEQUENCE [LARGE SCALE GENOMIC DNA]</scope>
</reference>
<name>A0A0G0VPT1_UNCKA</name>
<dbReference type="AlphaFoldDB" id="A0A0G0VPT1"/>
<comment type="caution">
    <text evidence="2">The sequence shown here is derived from an EMBL/GenBank/DDBJ whole genome shotgun (WGS) entry which is preliminary data.</text>
</comment>
<dbReference type="EMBL" id="LCBB01000008">
    <property type="protein sequence ID" value="KKS02919.1"/>
    <property type="molecule type" value="Genomic_DNA"/>
</dbReference>
<gene>
    <name evidence="2" type="ORF">UU55_C0008G0019</name>
</gene>
<keyword evidence="1" id="KW-0812">Transmembrane</keyword>
<evidence type="ECO:0000256" key="1">
    <source>
        <dbReference type="SAM" id="Phobius"/>
    </source>
</evidence>
<evidence type="ECO:0000313" key="3">
    <source>
        <dbReference type="Proteomes" id="UP000033947"/>
    </source>
</evidence>
<accession>A0A0G0VPT1</accession>
<dbReference type="Proteomes" id="UP000033947">
    <property type="component" value="Unassembled WGS sequence"/>
</dbReference>
<proteinExistence type="predicted"/>
<sequence length="282" mass="31017">MENTEMEMTIFGTDAVPVNQKKQAKKPLIVGIAAVAVVAVTFLIILASSKKTAEGFTVLNTNKSVYSPNEMAVILISTTDKEGKTLCHSNLEVMVTGPDKTNIGLSTENEMLPTSTTCAEDGTVTNNPDYQSGFVPKLEGIYKIKLTNLDTNAVIEKKIGVKKDIDFNIERQTTTRLNPSETVRYHMVLKIFSKNNFKGQVVETIPSSIKIAWVGEAKLEAEKITWGVDIKAGETKELIYDYVNPTTELKIYDFGPASMSIGSRRVFAETSSWQGINAYATK</sequence>
<evidence type="ECO:0000313" key="2">
    <source>
        <dbReference type="EMBL" id="KKS02919.1"/>
    </source>
</evidence>
<keyword evidence="1" id="KW-0472">Membrane</keyword>
<protein>
    <submittedName>
        <fullName evidence="2">Uncharacterized protein</fullName>
    </submittedName>
</protein>
<keyword evidence="1" id="KW-1133">Transmembrane helix</keyword>
<organism evidence="2 3">
    <name type="scientific">candidate division WWE3 bacterium GW2011_GWC2_41_23</name>
    <dbReference type="NCBI Taxonomy" id="1619123"/>
    <lineage>
        <taxon>Bacteria</taxon>
        <taxon>Katanobacteria</taxon>
    </lineage>
</organism>
<feature type="transmembrane region" description="Helical" evidence="1">
    <location>
        <begin position="28"/>
        <end position="47"/>
    </location>
</feature>